<accession>A0ABY4X522</accession>
<dbReference type="PANTHER" id="PTHR38477">
    <property type="entry name" value="HYPOTHETICAL EXPORTED PROTEIN"/>
    <property type="match status" value="1"/>
</dbReference>
<keyword evidence="2" id="KW-1185">Reference proteome</keyword>
<dbReference type="Proteomes" id="UP001056937">
    <property type="component" value="Chromosome 1"/>
</dbReference>
<dbReference type="InterPro" id="IPR032676">
    <property type="entry name" value="YkuD_2"/>
</dbReference>
<name>A0ABY4X522_9SPHN</name>
<gene>
    <name evidence="1" type="ORF">LHA26_11650</name>
</gene>
<dbReference type="EMBL" id="CP084930">
    <property type="protein sequence ID" value="USI71966.1"/>
    <property type="molecule type" value="Genomic_DNA"/>
</dbReference>
<dbReference type="Pfam" id="PF13645">
    <property type="entry name" value="YkuD_2"/>
    <property type="match status" value="1"/>
</dbReference>
<reference evidence="1" key="1">
    <citation type="journal article" date="2022" name="Toxins">
        <title>Genomic Analysis of Sphingopyxis sp. USTB-05 for Biodegrading Cyanobacterial Hepatotoxins.</title>
        <authorList>
            <person name="Liu C."/>
            <person name="Xu Q."/>
            <person name="Zhao Z."/>
            <person name="Zhang H."/>
            <person name="Liu X."/>
            <person name="Yin C."/>
            <person name="Liu Y."/>
            <person name="Yan H."/>
        </authorList>
    </citation>
    <scope>NUCLEOTIDE SEQUENCE</scope>
    <source>
        <strain evidence="1">NBD5</strain>
    </source>
</reference>
<dbReference type="RefSeq" id="WP_252165775.1">
    <property type="nucleotide sequence ID" value="NZ_CP084930.1"/>
</dbReference>
<evidence type="ECO:0000313" key="1">
    <source>
        <dbReference type="EMBL" id="USI71966.1"/>
    </source>
</evidence>
<protein>
    <submittedName>
        <fullName evidence="1">Murein L,D-transpeptidase catalytic domain family protein</fullName>
    </submittedName>
</protein>
<proteinExistence type="predicted"/>
<dbReference type="PANTHER" id="PTHR38477:SF1">
    <property type="entry name" value="MUREIN L,D-TRANSPEPTIDASE CATALYTIC DOMAIN FAMILY PROTEIN"/>
    <property type="match status" value="1"/>
</dbReference>
<sequence length="195" mass="20759">MATGPLDGGIAAAAKASSPALPATPMTIRPDLFRRALAALGRHQNQVRARDRIALVDFDLPSSQPRFHIVDLASGQSRSLLVSHGRGSDPAHSGWLNRFSNEPGSEASSSGAFLTGDIYVGQHGRSRRLIGLDSTNNNAEPRAIVVHSAWYVSPDMVAQHGKLGRSEGCFAVSVAELDYTLQALGTGRMIYADKV</sequence>
<organism evidence="1 2">
    <name type="scientific">Sphingomonas morindae</name>
    <dbReference type="NCBI Taxonomy" id="1541170"/>
    <lineage>
        <taxon>Bacteria</taxon>
        <taxon>Pseudomonadati</taxon>
        <taxon>Pseudomonadota</taxon>
        <taxon>Alphaproteobacteria</taxon>
        <taxon>Sphingomonadales</taxon>
        <taxon>Sphingomonadaceae</taxon>
        <taxon>Sphingomonas</taxon>
    </lineage>
</organism>
<evidence type="ECO:0000313" key="2">
    <source>
        <dbReference type="Proteomes" id="UP001056937"/>
    </source>
</evidence>